<dbReference type="InterPro" id="IPR027417">
    <property type="entry name" value="P-loop_NTPase"/>
</dbReference>
<dbReference type="GO" id="GO:0006260">
    <property type="term" value="P:DNA replication"/>
    <property type="evidence" value="ECO:0007669"/>
    <property type="project" value="InterPro"/>
</dbReference>
<feature type="compositionally biased region" description="Acidic residues" evidence="12">
    <location>
        <begin position="1366"/>
        <end position="1385"/>
    </location>
</feature>
<dbReference type="FunFam" id="3.40.50.300:FF:000340">
    <property type="entry name" value="Bloom syndrome, RecQ helicase"/>
    <property type="match status" value="1"/>
</dbReference>
<dbReference type="GO" id="GO:0031573">
    <property type="term" value="P:mitotic intra-S DNA damage checkpoint signaling"/>
    <property type="evidence" value="ECO:0007669"/>
    <property type="project" value="UniProtKB-ARBA"/>
</dbReference>
<dbReference type="InterPro" id="IPR011545">
    <property type="entry name" value="DEAD/DEAH_box_helicase_dom"/>
</dbReference>
<dbReference type="Pfam" id="PF00270">
    <property type="entry name" value="DEAD"/>
    <property type="match status" value="1"/>
</dbReference>
<sequence length="1526" mass="168748">MDQEASTNAADLTEMADSGESFGEDVTVWREDYASRPAPLSKRQRAAKSGSSKPPAANDPDDSADSFPDIDMIAPAPQPGRAAGASSSRPASQVPVPATSEVNDHRKRKTPSSPNYFFEASDIVGKAAASPQHVGNSDTPAGVAPAENDSHRPKKARPSHVILDSDDESTPLERPARNPVKRERLDDHFNAATPTTSTLLGMSSHGPRTQTVSDDQLLRRLIEKPSMVERLLQSVKDEIARGVLDASGTQIDLKKRLRALKRVLDELKELKGLEKKHSDLLAEVDGTDVTDQNDPDILQLQGWAGQIDIKKATMTRLMSAAGLDELDFLKDHNDSIADPDSPSLSKAVPTPGLRNHFDIPECSSQTTTRFKPSGHQSMSNPSPSGFLVRNENNIPGRAVVDFGFSRIASFTQQTQAGTVPSKPATVSSVMIKSEYINHRQPLAQLVPRIKKERVVITLDDSEDEELPDSKQHINGGSKESLRSKHTGGVEMLRSNQIGDNESLSSHHVGKQEHVEPRSIARHPSREESAGATPKEPEVDYFADGSDDDFVAAAESFFDREESAAVSAERSLANAPIAKPPALADPSIKPRRLANQDTVENLRKTRVSHQPTNYPWSRDVRNVLKDRFRLREFRPSQLDIINATLAGKDVLALLPTAAGKSLTYQLPALIPSGRTQGVTVVVTPLRSLMADQVRHLDDLNVTAIPFNAELDPLTRQHVLHGFNSAEPEMFFQLLYVTPEMLNKSTQFLDGLKKLHYKGKLARFVIDEAHCVSQWGHDFRPDYKQLGHIRRQLPGVPVLATTATATPMVVKDIIHNLAIEGCKVFVQSFNRPNLHINVIPKGSAFKIQEMVDLIPRDQSGIIYCVSRRSTEDLAKKLREDHNLDAHHFHANVHADERKRIQTEWQAGRIKIVVATLAFGMGIDKPDVRFVIHHGPPKSIEGYWQEIGRAGRDGEVAKCYLYYGYGDFATLRRMIRNSKDGTPETRARGIENLNSLVHFCEDQWVCRRKKILKYFAEDFNEDNCHETCDNCLSGTIHAKSETSDFTQFAIGALKAVKYHGKLRMGGINEVLMGRGGKSDLKNTPCFGMAKGILNSWELNRITHHLVEEDALQEVPEINPKNNSPVVWYQSGPKADEFLVKGRRLELQVVKGRAPTVVAKPARKGRPTPQSTNVSSPVRARNKGKGKQAAYHDDDMEDDGDFGEEMGRGTTGAPMHRNHAAALDEDSEEDEEIAFQPIPPARRLRPYQQAARELGAPISRDNRYDDTGSNDAHESLIEAFMQQAKELDSLLRDRDGLRRAIFSETELREMVLRWTASVVEVANIPGIDQAKVEKYGVKFASLVDNFKTQYVAIMGSVPIAQAHRTQGEAALDDDDVDGPIELDVDNEDIVDGYMEEDMDQDMDEDFDMSPHPQPPPLDPSSAYYHPPNDPTLDPETWKKEYKRLTEASMGAAPSRTEENYQRSKRKSETSRNAWKSKRGGGSYGRRSASAGPSRSGPSAGVTKRKSSGQRGGRGASKNGNSASGIATMPH</sequence>
<evidence type="ECO:0000259" key="15">
    <source>
        <dbReference type="PROSITE" id="PS51194"/>
    </source>
</evidence>
<evidence type="ECO:0000256" key="7">
    <source>
        <dbReference type="ARBA" id="ARBA00023125"/>
    </source>
</evidence>
<evidence type="ECO:0000259" key="13">
    <source>
        <dbReference type="PROSITE" id="PS50967"/>
    </source>
</evidence>
<dbReference type="CDD" id="cd18794">
    <property type="entry name" value="SF2_C_RecQ"/>
    <property type="match status" value="1"/>
</dbReference>
<dbReference type="Gene3D" id="3.40.50.300">
    <property type="entry name" value="P-loop containing nucleotide triphosphate hydrolases"/>
    <property type="match status" value="2"/>
</dbReference>
<dbReference type="InterPro" id="IPR014001">
    <property type="entry name" value="Helicase_ATP-bd"/>
</dbReference>
<dbReference type="GO" id="GO:0000724">
    <property type="term" value="P:double-strand break repair via homologous recombination"/>
    <property type="evidence" value="ECO:0007669"/>
    <property type="project" value="TreeGrafter"/>
</dbReference>
<dbReference type="SMART" id="SM00487">
    <property type="entry name" value="DEXDc"/>
    <property type="match status" value="1"/>
</dbReference>
<comment type="similarity">
    <text evidence="2">Belongs to the helicase family. RecQ subfamily.</text>
</comment>
<dbReference type="InterPro" id="IPR010997">
    <property type="entry name" value="HRDC-like_sf"/>
</dbReference>
<protein>
    <recommendedName>
        <fullName evidence="11">DNA 3'-5' helicase</fullName>
        <ecNumber evidence="11">5.6.2.4</ecNumber>
    </recommendedName>
</protein>
<dbReference type="Gene3D" id="1.10.150.80">
    <property type="entry name" value="HRDC domain"/>
    <property type="match status" value="1"/>
</dbReference>
<dbReference type="InterPro" id="IPR004589">
    <property type="entry name" value="DNA_helicase_ATP-dep_RecQ"/>
</dbReference>
<dbReference type="InterPro" id="IPR044876">
    <property type="entry name" value="HRDC_dom_sf"/>
</dbReference>
<keyword evidence="17" id="KW-1185">Reference proteome</keyword>
<evidence type="ECO:0000256" key="1">
    <source>
        <dbReference type="ARBA" id="ARBA00004123"/>
    </source>
</evidence>
<keyword evidence="9" id="KW-0539">Nucleus</keyword>
<proteinExistence type="inferred from homology"/>
<evidence type="ECO:0000256" key="9">
    <source>
        <dbReference type="ARBA" id="ARBA00023242"/>
    </source>
</evidence>
<keyword evidence="3" id="KW-0547">Nucleotide-binding</keyword>
<dbReference type="GO" id="GO:0006312">
    <property type="term" value="P:mitotic recombination"/>
    <property type="evidence" value="ECO:0007669"/>
    <property type="project" value="UniProtKB-ARBA"/>
</dbReference>
<feature type="domain" description="HRDC" evidence="13">
    <location>
        <begin position="1269"/>
        <end position="1349"/>
    </location>
</feature>
<feature type="compositionally biased region" description="Low complexity" evidence="12">
    <location>
        <begin position="1480"/>
        <end position="1496"/>
    </location>
</feature>
<evidence type="ECO:0000313" key="17">
    <source>
        <dbReference type="Proteomes" id="UP001174936"/>
    </source>
</evidence>
<dbReference type="EC" id="5.6.2.4" evidence="11"/>
<dbReference type="PROSITE" id="PS51192">
    <property type="entry name" value="HELICASE_ATP_BIND_1"/>
    <property type="match status" value="1"/>
</dbReference>
<feature type="region of interest" description="Disordered" evidence="12">
    <location>
        <begin position="363"/>
        <end position="382"/>
    </location>
</feature>
<dbReference type="GO" id="GO:0005737">
    <property type="term" value="C:cytoplasm"/>
    <property type="evidence" value="ECO:0007669"/>
    <property type="project" value="TreeGrafter"/>
</dbReference>
<evidence type="ECO:0000256" key="4">
    <source>
        <dbReference type="ARBA" id="ARBA00022801"/>
    </source>
</evidence>
<feature type="domain" description="Helicase C-terminal" evidence="15">
    <location>
        <begin position="844"/>
        <end position="991"/>
    </location>
</feature>
<evidence type="ECO:0000256" key="12">
    <source>
        <dbReference type="SAM" id="MobiDB-lite"/>
    </source>
</evidence>
<dbReference type="PROSITE" id="PS51194">
    <property type="entry name" value="HELICASE_CTER"/>
    <property type="match status" value="1"/>
</dbReference>
<evidence type="ECO:0000259" key="14">
    <source>
        <dbReference type="PROSITE" id="PS51192"/>
    </source>
</evidence>
<keyword evidence="4" id="KW-0378">Hydrolase</keyword>
<dbReference type="GO" id="GO:0005634">
    <property type="term" value="C:nucleus"/>
    <property type="evidence" value="ECO:0007669"/>
    <property type="project" value="UniProtKB-SubCell"/>
</dbReference>
<feature type="region of interest" description="Disordered" evidence="12">
    <location>
        <begin position="1398"/>
        <end position="1526"/>
    </location>
</feature>
<dbReference type="PANTHER" id="PTHR13710">
    <property type="entry name" value="DNA HELICASE RECQ FAMILY MEMBER"/>
    <property type="match status" value="1"/>
</dbReference>
<keyword evidence="7" id="KW-0238">DNA-binding</keyword>
<evidence type="ECO:0000256" key="2">
    <source>
        <dbReference type="ARBA" id="ARBA00005446"/>
    </source>
</evidence>
<dbReference type="SMART" id="SM00490">
    <property type="entry name" value="HELICc"/>
    <property type="match status" value="1"/>
</dbReference>
<dbReference type="CDD" id="cd17920">
    <property type="entry name" value="DEXHc_RecQ"/>
    <property type="match status" value="1"/>
</dbReference>
<comment type="caution">
    <text evidence="16">The sequence shown here is derived from an EMBL/GenBank/DDBJ whole genome shotgun (WGS) entry which is preliminary data.</text>
</comment>
<dbReference type="GO" id="GO:0043138">
    <property type="term" value="F:3'-5' DNA helicase activity"/>
    <property type="evidence" value="ECO:0007669"/>
    <property type="project" value="UniProtKB-EC"/>
</dbReference>
<feature type="compositionally biased region" description="Basic and acidic residues" evidence="12">
    <location>
        <begin position="1451"/>
        <end position="1465"/>
    </location>
</feature>
<evidence type="ECO:0000256" key="10">
    <source>
        <dbReference type="ARBA" id="ARBA00034617"/>
    </source>
</evidence>
<dbReference type="NCBIfam" id="TIGR00614">
    <property type="entry name" value="recQ_fam"/>
    <property type="match status" value="1"/>
</dbReference>
<dbReference type="GO" id="GO:0005524">
    <property type="term" value="F:ATP binding"/>
    <property type="evidence" value="ECO:0007669"/>
    <property type="project" value="UniProtKB-KW"/>
</dbReference>
<keyword evidence="5" id="KW-0347">Helicase</keyword>
<dbReference type="InterPro" id="IPR036388">
    <property type="entry name" value="WH-like_DNA-bd_sf"/>
</dbReference>
<dbReference type="PANTHER" id="PTHR13710:SF153">
    <property type="entry name" value="RECQ-LIKE DNA HELICASE BLM"/>
    <property type="match status" value="1"/>
</dbReference>
<dbReference type="InterPro" id="IPR002121">
    <property type="entry name" value="HRDC_dom"/>
</dbReference>
<evidence type="ECO:0000256" key="6">
    <source>
        <dbReference type="ARBA" id="ARBA00022840"/>
    </source>
</evidence>
<reference evidence="16" key="1">
    <citation type="submission" date="2023-06" db="EMBL/GenBank/DDBJ databases">
        <title>Genome-scale phylogeny and comparative genomics of the fungal order Sordariales.</title>
        <authorList>
            <consortium name="Lawrence Berkeley National Laboratory"/>
            <person name="Hensen N."/>
            <person name="Bonometti L."/>
            <person name="Westerberg I."/>
            <person name="Brannstrom I.O."/>
            <person name="Guillou S."/>
            <person name="Cros-Aarteil S."/>
            <person name="Calhoun S."/>
            <person name="Haridas S."/>
            <person name="Kuo A."/>
            <person name="Mondo S."/>
            <person name="Pangilinan J."/>
            <person name="Riley R."/>
            <person name="Labutti K."/>
            <person name="Andreopoulos B."/>
            <person name="Lipzen A."/>
            <person name="Chen C."/>
            <person name="Yanf M."/>
            <person name="Daum C."/>
            <person name="Ng V."/>
            <person name="Clum A."/>
            <person name="Steindorff A."/>
            <person name="Ohm R."/>
            <person name="Martin F."/>
            <person name="Silar P."/>
            <person name="Natvig D."/>
            <person name="Lalanne C."/>
            <person name="Gautier V."/>
            <person name="Ament-Velasquez S.L."/>
            <person name="Kruys A."/>
            <person name="Hutchinson M.I."/>
            <person name="Powell A.J."/>
            <person name="Barry K."/>
            <person name="Miller A.N."/>
            <person name="Grigoriev I.V."/>
            <person name="Debuchy R."/>
            <person name="Gladieux P."/>
            <person name="Thoren M.H."/>
            <person name="Johannesson H."/>
        </authorList>
    </citation>
    <scope>NUCLEOTIDE SEQUENCE</scope>
    <source>
        <strain evidence="16">SMH2532-1</strain>
    </source>
</reference>
<evidence type="ECO:0000256" key="3">
    <source>
        <dbReference type="ARBA" id="ARBA00022741"/>
    </source>
</evidence>
<dbReference type="GO" id="GO:0031422">
    <property type="term" value="C:RecQ family helicase-topoisomerase III complex"/>
    <property type="evidence" value="ECO:0007669"/>
    <property type="project" value="UniProtKB-ARBA"/>
</dbReference>
<feature type="compositionally biased region" description="Basic and acidic residues" evidence="12">
    <location>
        <begin position="509"/>
        <end position="528"/>
    </location>
</feature>
<dbReference type="PROSITE" id="PS00690">
    <property type="entry name" value="DEAH_ATP_HELICASE"/>
    <property type="match status" value="1"/>
</dbReference>
<dbReference type="GO" id="GO:0003677">
    <property type="term" value="F:DNA binding"/>
    <property type="evidence" value="ECO:0007669"/>
    <property type="project" value="UniProtKB-KW"/>
</dbReference>
<dbReference type="EMBL" id="JAULSV010000001">
    <property type="protein sequence ID" value="KAK0655745.1"/>
    <property type="molecule type" value="Genomic_DNA"/>
</dbReference>
<dbReference type="Proteomes" id="UP001174936">
    <property type="component" value="Unassembled WGS sequence"/>
</dbReference>
<name>A0AA40CY14_9PEZI</name>
<comment type="subcellular location">
    <subcellularLocation>
        <location evidence="1">Nucleus</location>
    </subcellularLocation>
</comment>
<dbReference type="GO" id="GO:0000729">
    <property type="term" value="P:DNA double-strand break processing"/>
    <property type="evidence" value="ECO:0007669"/>
    <property type="project" value="UniProtKB-ARBA"/>
</dbReference>
<feature type="domain" description="Helicase ATP-binding" evidence="14">
    <location>
        <begin position="640"/>
        <end position="821"/>
    </location>
</feature>
<dbReference type="Pfam" id="PF00570">
    <property type="entry name" value="HRDC"/>
    <property type="match status" value="1"/>
</dbReference>
<feature type="region of interest" description="Disordered" evidence="12">
    <location>
        <begin position="1"/>
        <end position="180"/>
    </location>
</feature>
<evidence type="ECO:0000256" key="11">
    <source>
        <dbReference type="ARBA" id="ARBA00034808"/>
    </source>
</evidence>
<dbReference type="FunFam" id="3.40.50.300:FF:000296">
    <property type="entry name" value="ATP-dependent DNA helicase RecQ"/>
    <property type="match status" value="1"/>
</dbReference>
<dbReference type="InterPro" id="IPR001650">
    <property type="entry name" value="Helicase_C-like"/>
</dbReference>
<dbReference type="PROSITE" id="PS50967">
    <property type="entry name" value="HRDC"/>
    <property type="match status" value="1"/>
</dbReference>
<dbReference type="Pfam" id="PF16124">
    <property type="entry name" value="RecQ_Zn_bind"/>
    <property type="match status" value="1"/>
</dbReference>
<evidence type="ECO:0000313" key="16">
    <source>
        <dbReference type="EMBL" id="KAK0655745.1"/>
    </source>
</evidence>
<organism evidence="16 17">
    <name type="scientific">Cercophora newfieldiana</name>
    <dbReference type="NCBI Taxonomy" id="92897"/>
    <lineage>
        <taxon>Eukaryota</taxon>
        <taxon>Fungi</taxon>
        <taxon>Dikarya</taxon>
        <taxon>Ascomycota</taxon>
        <taxon>Pezizomycotina</taxon>
        <taxon>Sordariomycetes</taxon>
        <taxon>Sordariomycetidae</taxon>
        <taxon>Sordariales</taxon>
        <taxon>Lasiosphaeriaceae</taxon>
        <taxon>Cercophora</taxon>
    </lineage>
</organism>
<feature type="compositionally biased region" description="Polar residues" evidence="12">
    <location>
        <begin position="1"/>
        <end position="10"/>
    </location>
</feature>
<dbReference type="Gene3D" id="1.10.10.10">
    <property type="entry name" value="Winged helix-like DNA-binding domain superfamily/Winged helix DNA-binding domain"/>
    <property type="match status" value="1"/>
</dbReference>
<keyword evidence="6" id="KW-0067">ATP-binding</keyword>
<evidence type="ECO:0000256" key="5">
    <source>
        <dbReference type="ARBA" id="ARBA00022806"/>
    </source>
</evidence>
<feature type="region of interest" description="Disordered" evidence="12">
    <location>
        <begin position="1155"/>
        <end position="1211"/>
    </location>
</feature>
<keyword evidence="8" id="KW-0413">Isomerase</keyword>
<feature type="compositionally biased region" description="Low complexity" evidence="12">
    <location>
        <begin position="47"/>
        <end position="58"/>
    </location>
</feature>
<dbReference type="Pfam" id="PF00271">
    <property type="entry name" value="Helicase_C"/>
    <property type="match status" value="1"/>
</dbReference>
<gene>
    <name evidence="16" type="ORF">B0T16DRAFT_451382</name>
</gene>
<dbReference type="SUPFAM" id="SSF52540">
    <property type="entry name" value="P-loop containing nucleoside triphosphate hydrolases"/>
    <property type="match status" value="1"/>
</dbReference>
<dbReference type="InterPro" id="IPR002464">
    <property type="entry name" value="DNA/RNA_helicase_DEAH_CS"/>
</dbReference>
<accession>A0AA40CY14</accession>
<comment type="catalytic activity">
    <reaction evidence="10">
        <text>Couples ATP hydrolysis with the unwinding of duplex DNA by translocating in the 3'-5' direction.</text>
        <dbReference type="EC" id="5.6.2.4"/>
    </reaction>
</comment>
<dbReference type="GO" id="GO:0009378">
    <property type="term" value="F:four-way junction helicase activity"/>
    <property type="evidence" value="ECO:0007669"/>
    <property type="project" value="TreeGrafter"/>
</dbReference>
<dbReference type="InterPro" id="IPR032284">
    <property type="entry name" value="RecQ_Zn-bd"/>
</dbReference>
<feature type="region of interest" description="Disordered" evidence="12">
    <location>
        <begin position="460"/>
        <end position="540"/>
    </location>
</feature>
<feature type="compositionally biased region" description="Polar residues" evidence="12">
    <location>
        <begin position="493"/>
        <end position="505"/>
    </location>
</feature>
<feature type="compositionally biased region" description="Acidic residues" evidence="12">
    <location>
        <begin position="1190"/>
        <end position="1200"/>
    </location>
</feature>
<feature type="region of interest" description="Disordered" evidence="12">
    <location>
        <begin position="1362"/>
        <end position="1385"/>
    </location>
</feature>
<evidence type="ECO:0000256" key="8">
    <source>
        <dbReference type="ARBA" id="ARBA00023235"/>
    </source>
</evidence>
<dbReference type="GO" id="GO:0016787">
    <property type="term" value="F:hydrolase activity"/>
    <property type="evidence" value="ECO:0007669"/>
    <property type="project" value="UniProtKB-KW"/>
</dbReference>
<dbReference type="SUPFAM" id="SSF47819">
    <property type="entry name" value="HRDC-like"/>
    <property type="match status" value="1"/>
</dbReference>
<feature type="compositionally biased region" description="Basic and acidic residues" evidence="12">
    <location>
        <begin position="1431"/>
        <end position="1441"/>
    </location>
</feature>
<feature type="compositionally biased region" description="Low complexity" evidence="12">
    <location>
        <begin position="65"/>
        <end position="93"/>
    </location>
</feature>